<dbReference type="InterPro" id="IPR007312">
    <property type="entry name" value="Phosphoesterase"/>
</dbReference>
<dbReference type="AlphaFoldDB" id="A0A9J7BY75"/>
<keyword evidence="1" id="KW-0378">Hydrolase</keyword>
<evidence type="ECO:0000313" key="4">
    <source>
        <dbReference type="Proteomes" id="UP001059380"/>
    </source>
</evidence>
<dbReference type="GO" id="GO:0009395">
    <property type="term" value="P:phospholipid catabolic process"/>
    <property type="evidence" value="ECO:0007669"/>
    <property type="project" value="TreeGrafter"/>
</dbReference>
<dbReference type="EMBL" id="CP093313">
    <property type="protein sequence ID" value="UWZ87050.1"/>
    <property type="molecule type" value="Genomic_DNA"/>
</dbReference>
<organism evidence="3 4">
    <name type="scientific">Occallatibacter riparius</name>
    <dbReference type="NCBI Taxonomy" id="1002689"/>
    <lineage>
        <taxon>Bacteria</taxon>
        <taxon>Pseudomonadati</taxon>
        <taxon>Acidobacteriota</taxon>
        <taxon>Terriglobia</taxon>
        <taxon>Terriglobales</taxon>
        <taxon>Acidobacteriaceae</taxon>
        <taxon>Occallatibacter</taxon>
    </lineage>
</organism>
<proteinExistence type="predicted"/>
<dbReference type="Pfam" id="PF04185">
    <property type="entry name" value="Phosphoesterase"/>
    <property type="match status" value="1"/>
</dbReference>
<sequence>MDADTTVGATFNISSNSNGIDVINHIVLVTQENRSLDNYLGALRQYWRDNGYADISFDGLAQFNPTTGEAPLEGPAPSVPGCNPNNPPPADCSFDPTHPITSFHLKTMCTENTSPSWNEAHVDWSYEDQVGRYPATNDGFGWVTGHDSRAEGFYDTDGIRVMGYYDAGDLNFLYFMASNFSTSDRWFHPVMSRTNINREYMIAATSQGYAYPNGTNSRDQALLTAKTIYQELTDAGVSWKIYVNPQNSKCSQPYQASCLMTLSYLQNFSYSQTVISQYPQNIAPISQYYTDLQNNTLPQVVVLEPASMDGDDEHGSDSDSMPTNIQRGEAYAESLINALMTSSAWNSSALFMTYDENGGLYDHVPPQPAVSPDGIKPVDLQPGDVCTKVSGPTCDFTYTGYRVPLVVISPFAKKHYVSHTVADYTAMLKFIETRFNLAPLTKRDAAQMDMTEFFDFNNPSWMTPPTPPAQKTNGACYLDHLP</sequence>
<reference evidence="3" key="1">
    <citation type="submission" date="2021-04" db="EMBL/GenBank/DDBJ databases">
        <title>Phylogenetic analysis of Acidobacteriaceae.</title>
        <authorList>
            <person name="Qiu L."/>
            <person name="Zhang Q."/>
        </authorList>
    </citation>
    <scope>NUCLEOTIDE SEQUENCE</scope>
    <source>
        <strain evidence="3">DSM 25168</strain>
    </source>
</reference>
<name>A0A9J7BY75_9BACT</name>
<evidence type="ECO:0008006" key="5">
    <source>
        <dbReference type="Google" id="ProtNLM"/>
    </source>
</evidence>
<dbReference type="InterPro" id="IPR017850">
    <property type="entry name" value="Alkaline_phosphatase_core_sf"/>
</dbReference>
<dbReference type="PANTHER" id="PTHR31956:SF1">
    <property type="entry name" value="NON-SPECIFIC PHOSPHOLIPASE C1"/>
    <property type="match status" value="1"/>
</dbReference>
<accession>A0A9J7BY75</accession>
<evidence type="ECO:0000256" key="1">
    <source>
        <dbReference type="ARBA" id="ARBA00022801"/>
    </source>
</evidence>
<gene>
    <name evidence="3" type="ORF">MOP44_21080</name>
</gene>
<dbReference type="Gene3D" id="3.40.720.10">
    <property type="entry name" value="Alkaline Phosphatase, subunit A"/>
    <property type="match status" value="1"/>
</dbReference>
<dbReference type="PANTHER" id="PTHR31956">
    <property type="entry name" value="NON-SPECIFIC PHOSPHOLIPASE C4-RELATED"/>
    <property type="match status" value="1"/>
</dbReference>
<protein>
    <recommendedName>
        <fullName evidence="5">Phospholipase C</fullName>
    </recommendedName>
</protein>
<evidence type="ECO:0000256" key="2">
    <source>
        <dbReference type="SAM" id="MobiDB-lite"/>
    </source>
</evidence>
<feature type="region of interest" description="Disordered" evidence="2">
    <location>
        <begin position="66"/>
        <end position="88"/>
    </location>
</feature>
<dbReference type="Proteomes" id="UP001059380">
    <property type="component" value="Chromosome"/>
</dbReference>
<evidence type="ECO:0000313" key="3">
    <source>
        <dbReference type="EMBL" id="UWZ87050.1"/>
    </source>
</evidence>
<dbReference type="KEGG" id="orp:MOP44_21080"/>
<keyword evidence="4" id="KW-1185">Reference proteome</keyword>
<dbReference type="GO" id="GO:0042578">
    <property type="term" value="F:phosphoric ester hydrolase activity"/>
    <property type="evidence" value="ECO:0007669"/>
    <property type="project" value="UniProtKB-ARBA"/>
</dbReference>